<organism evidence="1 2">
    <name type="scientific">Apiosordaria backusii</name>
    <dbReference type="NCBI Taxonomy" id="314023"/>
    <lineage>
        <taxon>Eukaryota</taxon>
        <taxon>Fungi</taxon>
        <taxon>Dikarya</taxon>
        <taxon>Ascomycota</taxon>
        <taxon>Pezizomycotina</taxon>
        <taxon>Sordariomycetes</taxon>
        <taxon>Sordariomycetidae</taxon>
        <taxon>Sordariales</taxon>
        <taxon>Lasiosphaeriaceae</taxon>
        <taxon>Apiosordaria</taxon>
    </lineage>
</organism>
<gene>
    <name evidence="1" type="ORF">B0T21DRAFT_375483</name>
</gene>
<dbReference type="AlphaFoldDB" id="A0AA40DV26"/>
<accession>A0AA40DV26</accession>
<proteinExistence type="predicted"/>
<comment type="caution">
    <text evidence="1">The sequence shown here is derived from an EMBL/GenBank/DDBJ whole genome shotgun (WGS) entry which is preliminary data.</text>
</comment>
<evidence type="ECO:0000313" key="1">
    <source>
        <dbReference type="EMBL" id="KAK0714246.1"/>
    </source>
</evidence>
<reference evidence="1" key="1">
    <citation type="submission" date="2023-06" db="EMBL/GenBank/DDBJ databases">
        <title>Genome-scale phylogeny and comparative genomics of the fungal order Sordariales.</title>
        <authorList>
            <consortium name="Lawrence Berkeley National Laboratory"/>
            <person name="Hensen N."/>
            <person name="Bonometti L."/>
            <person name="Westerberg I."/>
            <person name="Brannstrom I.O."/>
            <person name="Guillou S."/>
            <person name="Cros-Aarteil S."/>
            <person name="Calhoun S."/>
            <person name="Haridas S."/>
            <person name="Kuo A."/>
            <person name="Mondo S."/>
            <person name="Pangilinan J."/>
            <person name="Riley R."/>
            <person name="Labutti K."/>
            <person name="Andreopoulos B."/>
            <person name="Lipzen A."/>
            <person name="Chen C."/>
            <person name="Yanf M."/>
            <person name="Daum C."/>
            <person name="Ng V."/>
            <person name="Clum A."/>
            <person name="Steindorff A."/>
            <person name="Ohm R."/>
            <person name="Martin F."/>
            <person name="Silar P."/>
            <person name="Natvig D."/>
            <person name="Lalanne C."/>
            <person name="Gautier V."/>
            <person name="Ament-Velasquez S.L."/>
            <person name="Kruys A."/>
            <person name="Hutchinson M.I."/>
            <person name="Powell A.J."/>
            <person name="Barry K."/>
            <person name="Miller A.N."/>
            <person name="Grigoriev I.V."/>
            <person name="Debuchy R."/>
            <person name="Gladieux P."/>
            <person name="Thoren M.H."/>
            <person name="Johannesson H."/>
        </authorList>
    </citation>
    <scope>NUCLEOTIDE SEQUENCE</scope>
    <source>
        <strain evidence="1">CBS 540.89</strain>
    </source>
</reference>
<dbReference type="EMBL" id="JAUKTV010000015">
    <property type="protein sequence ID" value="KAK0714246.1"/>
    <property type="molecule type" value="Genomic_DNA"/>
</dbReference>
<sequence>MLVEVSERGYILYLTCESAPSVWNGGTEILGEVGAILCWGSRMMSDLVQHAVMIVSKVHLHPSICQQTLTPDPRTPEKDAMMDRAGENVHISLRPPMLNTGAPDCWVLMTWPTRLLHPCFRLPRKMRVRRSIASVIWSPASGSLTFSISNGQNVDIQPVFAVRSSRFFAVCFADTLGYVPRLVKGFSPLGRPGERMPSRQ</sequence>
<keyword evidence="2" id="KW-1185">Reference proteome</keyword>
<dbReference type="Proteomes" id="UP001172159">
    <property type="component" value="Unassembled WGS sequence"/>
</dbReference>
<evidence type="ECO:0000313" key="2">
    <source>
        <dbReference type="Proteomes" id="UP001172159"/>
    </source>
</evidence>
<name>A0AA40DV26_9PEZI</name>
<protein>
    <submittedName>
        <fullName evidence="1">Uncharacterized protein</fullName>
    </submittedName>
</protein>